<evidence type="ECO:0000313" key="1">
    <source>
        <dbReference type="EMBL" id="KAK8848049.1"/>
    </source>
</evidence>
<organism evidence="1 2">
    <name type="scientific">Tritrichomonas musculus</name>
    <dbReference type="NCBI Taxonomy" id="1915356"/>
    <lineage>
        <taxon>Eukaryota</taxon>
        <taxon>Metamonada</taxon>
        <taxon>Parabasalia</taxon>
        <taxon>Tritrichomonadida</taxon>
        <taxon>Tritrichomonadidae</taxon>
        <taxon>Tritrichomonas</taxon>
    </lineage>
</organism>
<gene>
    <name evidence="1" type="ORF">M9Y10_019104</name>
</gene>
<evidence type="ECO:0000313" key="2">
    <source>
        <dbReference type="Proteomes" id="UP001470230"/>
    </source>
</evidence>
<proteinExistence type="predicted"/>
<comment type="caution">
    <text evidence="1">The sequence shown here is derived from an EMBL/GenBank/DDBJ whole genome shotgun (WGS) entry which is preliminary data.</text>
</comment>
<keyword evidence="2" id="KW-1185">Reference proteome</keyword>
<dbReference type="Gene3D" id="1.25.10.10">
    <property type="entry name" value="Leucine-rich Repeat Variant"/>
    <property type="match status" value="2"/>
</dbReference>
<sequence length="957" mass="108705">MEEICNYYQQISIQDTETIRNATQQLLLIYQNPSNIFLIIQIINEVDNSNIIKLASISLLKMMKTHWCTKFLGTQDGESIKQQLLFAFQKYQYDVQISNLIADCLQPILQSQSWTWTELVNFIDQSISESTLKVVLYLLEYNIKTPEKINQEIINFCISMIQKSISTNNAQIIICSSRIFALLSSFLPQEYSEVLSNFMNVYVALFSENPDTELAKSINKSFNIKNTFFDVNQLLLHLLELSKKSNPRIYFISIRKLVSTFGKDLRGNFPYLLQTTIDVIGSLFTNECYDESGDSHFISGIVQKCLKKCSFEDFSNLILHILSTPAKNIQELYAILEITYNIIDGLVKISSSSLYNTILDLILKSFAVDNHTIIEISLLCLINLINAKIEFFEYNCEDVFKTIFPLIEKKHDLIIIYTLKALSLIIFDYSISSNILIPVVPSFVQAVEQNSGYIKAEMILVICSLAHQLQEKIEPFVPSILPLIINCTNDPDEEVQSRVIEALSSFILYAPQQCDSIIEQSMRLFVESLGRDDLVYSAFFALKNAAMSSAGIDPFIDLAVLNACRIAAPDTEDFSGNTFSNIQSAIEFLNTAYKFRPAACEKWKLAIIGCCLVNMSPDFDEDLFDAMDNDVLSDASITIMRALNGSQIPPEILTAFISNVESNNKYAARATFKSASYLLKHQSEMDENANEFIIKILNLAMKGLKRELPCQTSEKKDQQILANYDNILFDSILKFLSRFAQKRPNTFPSLALLNLIISLKGKVSKYETEVCLSPFSSLKSNQQPNEIDPQLFEFTFLVASENCITKWPFTILREILTINESILYNAQQLFELCSSRINDSLSALSLLFTLASKRVFPVDQVIGNMIDCINIKGDIENLSVIWNYMFSLIQGIPGIEQPFLESLITKTAETIDRYRDDFPENSTQTIIQFYRSVLPGHQALAEKLAPYPYVCNLIQNQ</sequence>
<dbReference type="EMBL" id="JAPFFF010000027">
    <property type="protein sequence ID" value="KAK8848049.1"/>
    <property type="molecule type" value="Genomic_DNA"/>
</dbReference>
<dbReference type="Proteomes" id="UP001470230">
    <property type="component" value="Unassembled WGS sequence"/>
</dbReference>
<dbReference type="InterPro" id="IPR011989">
    <property type="entry name" value="ARM-like"/>
</dbReference>
<accession>A0ABR2HJN2</accession>
<reference evidence="1 2" key="1">
    <citation type="submission" date="2024-04" db="EMBL/GenBank/DDBJ databases">
        <title>Tritrichomonas musculus Genome.</title>
        <authorList>
            <person name="Alves-Ferreira E."/>
            <person name="Grigg M."/>
            <person name="Lorenzi H."/>
            <person name="Galac M."/>
        </authorList>
    </citation>
    <scope>NUCLEOTIDE SEQUENCE [LARGE SCALE GENOMIC DNA]</scope>
    <source>
        <strain evidence="1 2">EAF2021</strain>
    </source>
</reference>
<name>A0ABR2HJN2_9EUKA</name>
<protein>
    <recommendedName>
        <fullName evidence="3">Importin N-terminal domain-containing protein</fullName>
    </recommendedName>
</protein>
<dbReference type="SUPFAM" id="SSF48371">
    <property type="entry name" value="ARM repeat"/>
    <property type="match status" value="1"/>
</dbReference>
<evidence type="ECO:0008006" key="3">
    <source>
        <dbReference type="Google" id="ProtNLM"/>
    </source>
</evidence>
<dbReference type="InterPro" id="IPR016024">
    <property type="entry name" value="ARM-type_fold"/>
</dbReference>